<keyword evidence="5 10" id="KW-0812">Transmembrane</keyword>
<evidence type="ECO:0000256" key="9">
    <source>
        <dbReference type="ARBA" id="ARBA00042039"/>
    </source>
</evidence>
<dbReference type="AlphaFoldDB" id="A0A5J4N7K1"/>
<feature type="transmembrane region" description="Helical" evidence="10">
    <location>
        <begin position="143"/>
        <end position="164"/>
    </location>
</feature>
<keyword evidence="3" id="KW-0813">Transport</keyword>
<evidence type="ECO:0000256" key="4">
    <source>
        <dbReference type="ARBA" id="ARBA00022597"/>
    </source>
</evidence>
<dbReference type="PROSITE" id="PS50850">
    <property type="entry name" value="MFS"/>
    <property type="match status" value="1"/>
</dbReference>
<feature type="transmembrane region" description="Helical" evidence="10">
    <location>
        <begin position="449"/>
        <end position="470"/>
    </location>
</feature>
<sequence length="484" mass="53038">MTVRFAATPFRAIIDRAVVFTLTYLSYAMLHANRKAFGNLKPTIVSSWTPVVSNQSDPVLHPREVWSSNCLFISEQDAAVFLGVLDSLFMAAYAVGLYLSGWLGDRLDHRFVLCSGLCGSAMMIFLFGVVVEFTKFYNKYFYAILWIFNGLLQSTIWPSAVAVMNIWFGSFRGVTLGVWSSCASVGNIVGDLVVGSVVPFGYHYGFLVLSTCLFGCALMIFCGLLTPEVDERPNVLPTHPVEPADGSASGTNINDSSMNLLPQSCSSDKHLPFLRVLLIPDVISCSLAYACIKLVNYALFFWLTFYLTKNFHWSNSDASNFSVWYDVGGILGGVIAGLISDCSAPRSSRHLTNLIFSIAAIPVLLGYRFTPSEPLWVNGVVMSLAGFFVGGPAVLISTVVVGDICNYPELRGTHTQATVAGIIDGTGSVGAAAGQILIPYLAYRFDWSMVFYCFIVCMILTILCLIPSWFRFNRQAPFTEPIVT</sequence>
<protein>
    <recommendedName>
        <fullName evidence="8">Sugar phosphate exchanger 3</fullName>
    </recommendedName>
    <alternativeName>
        <fullName evidence="9">Solute carrier family 37 member 3</fullName>
    </alternativeName>
</protein>
<feature type="transmembrane region" description="Helical" evidence="10">
    <location>
        <begin position="111"/>
        <end position="131"/>
    </location>
</feature>
<evidence type="ECO:0000256" key="3">
    <source>
        <dbReference type="ARBA" id="ARBA00022448"/>
    </source>
</evidence>
<organism evidence="12 13">
    <name type="scientific">Paragonimus westermani</name>
    <dbReference type="NCBI Taxonomy" id="34504"/>
    <lineage>
        <taxon>Eukaryota</taxon>
        <taxon>Metazoa</taxon>
        <taxon>Spiralia</taxon>
        <taxon>Lophotrochozoa</taxon>
        <taxon>Platyhelminthes</taxon>
        <taxon>Trematoda</taxon>
        <taxon>Digenea</taxon>
        <taxon>Plagiorchiida</taxon>
        <taxon>Troglotremata</taxon>
        <taxon>Troglotrematidae</taxon>
        <taxon>Paragonimus</taxon>
    </lineage>
</organism>
<dbReference type="Gene3D" id="1.20.1250.20">
    <property type="entry name" value="MFS general substrate transporter like domains"/>
    <property type="match status" value="2"/>
</dbReference>
<comment type="similarity">
    <text evidence="2">Belongs to the major facilitator superfamily. Organophosphate:Pi antiporter (OPA) (TC 2.A.1.4) family.</text>
</comment>
<dbReference type="InterPro" id="IPR011701">
    <property type="entry name" value="MFS"/>
</dbReference>
<dbReference type="EMBL" id="QNGE01006331">
    <property type="protein sequence ID" value="KAA3671492.1"/>
    <property type="molecule type" value="Genomic_DNA"/>
</dbReference>
<feature type="transmembrane region" description="Helical" evidence="10">
    <location>
        <begin position="323"/>
        <end position="339"/>
    </location>
</feature>
<evidence type="ECO:0000259" key="11">
    <source>
        <dbReference type="PROSITE" id="PS50850"/>
    </source>
</evidence>
<feature type="transmembrane region" description="Helical" evidence="10">
    <location>
        <begin position="351"/>
        <end position="369"/>
    </location>
</feature>
<dbReference type="GO" id="GO:0005789">
    <property type="term" value="C:endoplasmic reticulum membrane"/>
    <property type="evidence" value="ECO:0007669"/>
    <property type="project" value="TreeGrafter"/>
</dbReference>
<dbReference type="InterPro" id="IPR020846">
    <property type="entry name" value="MFS_dom"/>
</dbReference>
<evidence type="ECO:0000313" key="12">
    <source>
        <dbReference type="EMBL" id="KAA3671492.1"/>
    </source>
</evidence>
<evidence type="ECO:0000256" key="10">
    <source>
        <dbReference type="SAM" id="Phobius"/>
    </source>
</evidence>
<dbReference type="Pfam" id="PF07690">
    <property type="entry name" value="MFS_1"/>
    <property type="match status" value="1"/>
</dbReference>
<keyword evidence="13" id="KW-1185">Reference proteome</keyword>
<feature type="transmembrane region" description="Helical" evidence="10">
    <location>
        <begin position="276"/>
        <end position="303"/>
    </location>
</feature>
<evidence type="ECO:0000256" key="6">
    <source>
        <dbReference type="ARBA" id="ARBA00022989"/>
    </source>
</evidence>
<accession>A0A5J4N7K1</accession>
<evidence type="ECO:0000256" key="5">
    <source>
        <dbReference type="ARBA" id="ARBA00022692"/>
    </source>
</evidence>
<feature type="transmembrane region" description="Helical" evidence="10">
    <location>
        <begin position="12"/>
        <end position="30"/>
    </location>
</feature>
<dbReference type="PIRSF" id="PIRSF002808">
    <property type="entry name" value="Hexose_phosphate_transp"/>
    <property type="match status" value="1"/>
</dbReference>
<evidence type="ECO:0000256" key="1">
    <source>
        <dbReference type="ARBA" id="ARBA00004141"/>
    </source>
</evidence>
<gene>
    <name evidence="12" type="ORF">DEA37_0009287</name>
</gene>
<dbReference type="PANTHER" id="PTHR43184">
    <property type="entry name" value="MAJOR FACILITATOR SUPERFAMILY TRANSPORTER 16, ISOFORM B"/>
    <property type="match status" value="1"/>
</dbReference>
<comment type="caution">
    <text evidence="12">The sequence shown here is derived from an EMBL/GenBank/DDBJ whole genome shotgun (WGS) entry which is preliminary data.</text>
</comment>
<reference evidence="12 13" key="1">
    <citation type="journal article" date="2019" name="Gigascience">
        <title>Whole-genome sequence of the oriental lung fluke Paragonimus westermani.</title>
        <authorList>
            <person name="Oey H."/>
            <person name="Zakrzewski M."/>
            <person name="Narain K."/>
            <person name="Devi K.R."/>
            <person name="Agatsuma T."/>
            <person name="Nawaratna S."/>
            <person name="Gobert G.N."/>
            <person name="Jones M.K."/>
            <person name="Ragan M.A."/>
            <person name="McManus D.P."/>
            <person name="Krause L."/>
        </authorList>
    </citation>
    <scope>NUCLEOTIDE SEQUENCE [LARGE SCALE GENOMIC DNA]</scope>
    <source>
        <strain evidence="12 13">IND2009</strain>
    </source>
</reference>
<feature type="domain" description="Major facilitator superfamily (MFS) profile" evidence="11">
    <location>
        <begin position="12"/>
        <end position="476"/>
    </location>
</feature>
<dbReference type="PANTHER" id="PTHR43184:SF12">
    <property type="entry name" value="SUGAR PHOSPHATE EXCHANGER 3"/>
    <property type="match status" value="1"/>
</dbReference>
<feature type="transmembrane region" description="Helical" evidence="10">
    <location>
        <begin position="204"/>
        <end position="225"/>
    </location>
</feature>
<dbReference type="GO" id="GO:0022857">
    <property type="term" value="F:transmembrane transporter activity"/>
    <property type="evidence" value="ECO:0007669"/>
    <property type="project" value="InterPro"/>
</dbReference>
<dbReference type="Proteomes" id="UP000324629">
    <property type="component" value="Unassembled WGS sequence"/>
</dbReference>
<evidence type="ECO:0000256" key="7">
    <source>
        <dbReference type="ARBA" id="ARBA00023136"/>
    </source>
</evidence>
<comment type="subcellular location">
    <subcellularLocation>
        <location evidence="1">Membrane</location>
        <topology evidence="1">Multi-pass membrane protein</topology>
    </subcellularLocation>
</comment>
<evidence type="ECO:0000256" key="8">
    <source>
        <dbReference type="ARBA" id="ARBA00041091"/>
    </source>
</evidence>
<keyword evidence="4" id="KW-0762">Sugar transport</keyword>
<name>A0A5J4N7K1_9TREM</name>
<evidence type="ECO:0000256" key="2">
    <source>
        <dbReference type="ARBA" id="ARBA00009598"/>
    </source>
</evidence>
<feature type="transmembrane region" description="Helical" evidence="10">
    <location>
        <begin position="422"/>
        <end position="443"/>
    </location>
</feature>
<dbReference type="InterPro" id="IPR000849">
    <property type="entry name" value="Sugar_P_transporter"/>
</dbReference>
<evidence type="ECO:0000313" key="13">
    <source>
        <dbReference type="Proteomes" id="UP000324629"/>
    </source>
</evidence>
<keyword evidence="6 10" id="KW-1133">Transmembrane helix</keyword>
<feature type="transmembrane region" description="Helical" evidence="10">
    <location>
        <begin position="375"/>
        <end position="401"/>
    </location>
</feature>
<keyword evidence="7 10" id="KW-0472">Membrane</keyword>
<proteinExistence type="inferred from homology"/>
<feature type="transmembrane region" description="Helical" evidence="10">
    <location>
        <begin position="78"/>
        <end position="99"/>
    </location>
</feature>
<dbReference type="SUPFAM" id="SSF103473">
    <property type="entry name" value="MFS general substrate transporter"/>
    <property type="match status" value="1"/>
</dbReference>
<feature type="transmembrane region" description="Helical" evidence="10">
    <location>
        <begin position="176"/>
        <end position="198"/>
    </location>
</feature>
<dbReference type="InterPro" id="IPR036259">
    <property type="entry name" value="MFS_trans_sf"/>
</dbReference>